<dbReference type="Proteomes" id="UP000188605">
    <property type="component" value="Unassembled WGS sequence"/>
</dbReference>
<gene>
    <name evidence="1" type="ORF">AN396_13625</name>
</gene>
<evidence type="ECO:0000313" key="2">
    <source>
        <dbReference type="Proteomes" id="UP000188605"/>
    </source>
</evidence>
<comment type="caution">
    <text evidence="1">The sequence shown here is derived from an EMBL/GenBank/DDBJ whole genome shotgun (WGS) entry which is preliminary data.</text>
</comment>
<protein>
    <submittedName>
        <fullName evidence="1">Uncharacterized protein</fullName>
    </submittedName>
</protein>
<evidence type="ECO:0000313" key="1">
    <source>
        <dbReference type="EMBL" id="ONI42617.1"/>
    </source>
</evidence>
<dbReference type="EMBL" id="LJDB01000009">
    <property type="protein sequence ID" value="ONI42617.1"/>
    <property type="molecule type" value="Genomic_DNA"/>
</dbReference>
<accession>A0ACC8XGR7</accession>
<keyword evidence="2" id="KW-1185">Reference proteome</keyword>
<reference evidence="1" key="1">
    <citation type="submission" date="2016-08" db="EMBL/GenBank/DDBJ databases">
        <authorList>
            <person name="Ngugi D.K."/>
            <person name="Miyake S."/>
            <person name="Stingl U."/>
        </authorList>
    </citation>
    <scope>NUCLEOTIDE SEQUENCE</scope>
    <source>
        <strain evidence="1">SCG-B11WGA-EpuloA1</strain>
    </source>
</reference>
<name>A0ACC8XGR7_9FIRM</name>
<sequence length="132" mass="15397">MLERFASNIKQGYKEASNFTHKTIDESKRLTYLAMYNSELKKLYSELGELYYKEVALNEPMLNAKKIIAKIENTKQHWEDKLNRDVNEPEDCVKEVKYTSIDKHKPEFKFCHKCNIGNSITATQCEHCGATL</sequence>
<proteinExistence type="predicted"/>
<organism evidence="1 2">
    <name type="scientific">Candidatus Epulonipiscium fishelsonii</name>
    <dbReference type="NCBI Taxonomy" id="77094"/>
    <lineage>
        <taxon>Bacteria</taxon>
        <taxon>Bacillati</taxon>
        <taxon>Bacillota</taxon>
        <taxon>Clostridia</taxon>
        <taxon>Lachnospirales</taxon>
        <taxon>Lachnospiraceae</taxon>
        <taxon>Candidatus Epulonipiscium</taxon>
    </lineage>
</organism>